<feature type="compositionally biased region" description="Low complexity" evidence="1">
    <location>
        <begin position="1"/>
        <end position="10"/>
    </location>
</feature>
<name>Q0BY42_HYPNA</name>
<organism evidence="2 3">
    <name type="scientific">Hyphomonas neptunium (strain ATCC 15444)</name>
    <dbReference type="NCBI Taxonomy" id="228405"/>
    <lineage>
        <taxon>Bacteria</taxon>
        <taxon>Pseudomonadati</taxon>
        <taxon>Pseudomonadota</taxon>
        <taxon>Alphaproteobacteria</taxon>
        <taxon>Hyphomonadales</taxon>
        <taxon>Hyphomonadaceae</taxon>
        <taxon>Hyphomonas</taxon>
    </lineage>
</organism>
<dbReference type="KEGG" id="hne:HNE_2923"/>
<evidence type="ECO:0000313" key="2">
    <source>
        <dbReference type="EMBL" id="ABI78133.1"/>
    </source>
</evidence>
<protein>
    <submittedName>
        <fullName evidence="2">Uncharacterized protein</fullName>
    </submittedName>
</protein>
<reference evidence="2 3" key="1">
    <citation type="journal article" date="2006" name="J. Bacteriol.">
        <title>Comparative genomic evidence for a close relationship between the dimorphic prosthecate bacteria Hyphomonas neptunium and Caulobacter crescentus.</title>
        <authorList>
            <person name="Badger J.H."/>
            <person name="Hoover T.R."/>
            <person name="Brun Y.V."/>
            <person name="Weiner R.M."/>
            <person name="Laub M.T."/>
            <person name="Alexandre G."/>
            <person name="Mrazek J."/>
            <person name="Ren Q."/>
            <person name="Paulsen I.T."/>
            <person name="Nelson K.E."/>
            <person name="Khouri H.M."/>
            <person name="Radune D."/>
            <person name="Sosa J."/>
            <person name="Dodson R.J."/>
            <person name="Sullivan S.A."/>
            <person name="Rosovitz M.J."/>
            <person name="Madupu R."/>
            <person name="Brinkac L.M."/>
            <person name="Durkin A.S."/>
            <person name="Daugherty S.C."/>
            <person name="Kothari S.P."/>
            <person name="Giglio M.G."/>
            <person name="Zhou L."/>
            <person name="Haft D.H."/>
            <person name="Selengut J.D."/>
            <person name="Davidsen T.M."/>
            <person name="Yang Q."/>
            <person name="Zafar N."/>
            <person name="Ward N.L."/>
        </authorList>
    </citation>
    <scope>NUCLEOTIDE SEQUENCE [LARGE SCALE GENOMIC DNA]</scope>
    <source>
        <strain evidence="2 3">ATCC 15444</strain>
    </source>
</reference>
<dbReference type="HOGENOM" id="CLU_130351_0_0_5"/>
<feature type="region of interest" description="Disordered" evidence="1">
    <location>
        <begin position="1"/>
        <end position="26"/>
    </location>
</feature>
<keyword evidence="3" id="KW-1185">Reference proteome</keyword>
<dbReference type="Proteomes" id="UP000001959">
    <property type="component" value="Chromosome"/>
</dbReference>
<accession>Q0BY42</accession>
<proteinExistence type="predicted"/>
<dbReference type="AlphaFoldDB" id="Q0BY42"/>
<gene>
    <name evidence="2" type="ordered locus">HNE_2923</name>
</gene>
<evidence type="ECO:0000313" key="3">
    <source>
        <dbReference type="Proteomes" id="UP000001959"/>
    </source>
</evidence>
<evidence type="ECO:0000256" key="1">
    <source>
        <dbReference type="SAM" id="MobiDB-lite"/>
    </source>
</evidence>
<dbReference type="EMBL" id="CP000158">
    <property type="protein sequence ID" value="ABI78133.1"/>
    <property type="molecule type" value="Genomic_DNA"/>
</dbReference>
<sequence>MRAFRPIQQTQPPPPQKSPSQSTPCKKLPQTFPTPSAGGHILVPMPSFTRLRRHPDFAGFFDLVHPFFWPVLFWQLIRASKYIAKLGCREALVDVNGWGFVTIAFLGDRDPSPSAYRPLVATRKAWDDPCWSTSLPVDLLPEAQPLFFPCTGGGSGRAQSALTKGVCTFTPHADTS</sequence>